<name>A0A917F655_9PROT</name>
<evidence type="ECO:0000313" key="3">
    <source>
        <dbReference type="Proteomes" id="UP000632498"/>
    </source>
</evidence>
<dbReference type="RefSeq" id="WP_188659975.1">
    <property type="nucleotide sequence ID" value="NZ_BMHV01000001.1"/>
</dbReference>
<keyword evidence="1" id="KW-0812">Transmembrane</keyword>
<sequence>MSDQHDVHWLCRPTTIKKLWIVGIAILVLTVALELTIHPHPYFGIDGWFGFNAWFGFFSCAAMVLFAKLLGIFLKRKDTYYDD</sequence>
<reference evidence="2" key="1">
    <citation type="journal article" date="2014" name="Int. J. Syst. Evol. Microbiol.">
        <title>Complete genome sequence of Corynebacterium casei LMG S-19264T (=DSM 44701T), isolated from a smear-ripened cheese.</title>
        <authorList>
            <consortium name="US DOE Joint Genome Institute (JGI-PGF)"/>
            <person name="Walter F."/>
            <person name="Albersmeier A."/>
            <person name="Kalinowski J."/>
            <person name="Ruckert C."/>
        </authorList>
    </citation>
    <scope>NUCLEOTIDE SEQUENCE</scope>
    <source>
        <strain evidence="2">CGMCC 1.15254</strain>
    </source>
</reference>
<accession>A0A917F655</accession>
<feature type="transmembrane region" description="Helical" evidence="1">
    <location>
        <begin position="19"/>
        <end position="37"/>
    </location>
</feature>
<dbReference type="Proteomes" id="UP000632498">
    <property type="component" value="Unassembled WGS sequence"/>
</dbReference>
<organism evidence="2 3">
    <name type="scientific">Terasakiella brassicae</name>
    <dbReference type="NCBI Taxonomy" id="1634917"/>
    <lineage>
        <taxon>Bacteria</taxon>
        <taxon>Pseudomonadati</taxon>
        <taxon>Pseudomonadota</taxon>
        <taxon>Alphaproteobacteria</taxon>
        <taxon>Rhodospirillales</taxon>
        <taxon>Terasakiellaceae</taxon>
        <taxon>Terasakiella</taxon>
    </lineage>
</organism>
<protein>
    <submittedName>
        <fullName evidence="2">Uncharacterized protein</fullName>
    </submittedName>
</protein>
<gene>
    <name evidence="2" type="ORF">GCM10011332_01260</name>
</gene>
<evidence type="ECO:0000256" key="1">
    <source>
        <dbReference type="SAM" id="Phobius"/>
    </source>
</evidence>
<keyword evidence="1" id="KW-1133">Transmembrane helix</keyword>
<dbReference type="EMBL" id="BMHV01000001">
    <property type="protein sequence ID" value="GGF51776.1"/>
    <property type="molecule type" value="Genomic_DNA"/>
</dbReference>
<dbReference type="AlphaFoldDB" id="A0A917F655"/>
<evidence type="ECO:0000313" key="2">
    <source>
        <dbReference type="EMBL" id="GGF51776.1"/>
    </source>
</evidence>
<feature type="transmembrane region" description="Helical" evidence="1">
    <location>
        <begin position="49"/>
        <end position="74"/>
    </location>
</feature>
<keyword evidence="3" id="KW-1185">Reference proteome</keyword>
<proteinExistence type="predicted"/>
<reference evidence="2" key="2">
    <citation type="submission" date="2020-09" db="EMBL/GenBank/DDBJ databases">
        <authorList>
            <person name="Sun Q."/>
            <person name="Zhou Y."/>
        </authorList>
    </citation>
    <scope>NUCLEOTIDE SEQUENCE</scope>
    <source>
        <strain evidence="2">CGMCC 1.15254</strain>
    </source>
</reference>
<comment type="caution">
    <text evidence="2">The sequence shown here is derived from an EMBL/GenBank/DDBJ whole genome shotgun (WGS) entry which is preliminary data.</text>
</comment>
<keyword evidence="1" id="KW-0472">Membrane</keyword>